<evidence type="ECO:0000259" key="9">
    <source>
        <dbReference type="PROSITE" id="PS50151"/>
    </source>
</evidence>
<evidence type="ECO:0000256" key="4">
    <source>
        <dbReference type="ARBA" id="ARBA00022881"/>
    </source>
</evidence>
<dbReference type="HAMAP" id="MF_00203">
    <property type="entry name" value="UvrC"/>
    <property type="match status" value="1"/>
</dbReference>
<dbReference type="InterPro" id="IPR050066">
    <property type="entry name" value="UvrABC_protein_C"/>
</dbReference>
<comment type="function">
    <text evidence="7">The UvrABC repair system catalyzes the recognition and processing of DNA lesions. UvrC both incises the 5' and 3' sides of the lesion. The N-terminal half is responsible for the 3' incision and the C-terminal half is responsible for the 5' incision.</text>
</comment>
<feature type="domain" description="GIY-YIG" evidence="10">
    <location>
        <begin position="14"/>
        <end position="93"/>
    </location>
</feature>
<reference evidence="12 13" key="1">
    <citation type="submission" date="2022-11" db="EMBL/GenBank/DDBJ databases">
        <title>Minimal conservation of predation-associated metabolite biosynthetic gene clusters underscores biosynthetic potential of Myxococcota including descriptions for ten novel species: Archangium lansinium sp. nov., Myxococcus landrumus sp. nov., Nannocystis bai.</title>
        <authorList>
            <person name="Ahearne A."/>
            <person name="Stevens C."/>
            <person name="Phillips K."/>
        </authorList>
    </citation>
    <scope>NUCLEOTIDE SEQUENCE [LARGE SCALE GENOMIC DNA]</scope>
    <source>
        <strain evidence="12 13">MIWBW</strain>
    </source>
</reference>
<dbReference type="Pfam" id="PF14520">
    <property type="entry name" value="HHH_5"/>
    <property type="match status" value="1"/>
</dbReference>
<dbReference type="PANTHER" id="PTHR30562">
    <property type="entry name" value="UVRC/OXIDOREDUCTASE"/>
    <property type="match status" value="1"/>
</dbReference>
<evidence type="ECO:0000256" key="7">
    <source>
        <dbReference type="HAMAP-Rule" id="MF_00203"/>
    </source>
</evidence>
<dbReference type="SMART" id="SM00465">
    <property type="entry name" value="GIYc"/>
    <property type="match status" value="1"/>
</dbReference>
<dbReference type="SUPFAM" id="SSF46600">
    <property type="entry name" value="C-terminal UvrC-binding domain of UvrB"/>
    <property type="match status" value="1"/>
</dbReference>
<comment type="subcellular location">
    <subcellularLocation>
        <location evidence="7">Cytoplasm</location>
    </subcellularLocation>
</comment>
<keyword evidence="1 7" id="KW-0963">Cytoplasm</keyword>
<keyword evidence="2 7" id="KW-0227">DNA damage</keyword>
<evidence type="ECO:0000259" key="10">
    <source>
        <dbReference type="PROSITE" id="PS50164"/>
    </source>
</evidence>
<keyword evidence="6 7" id="KW-0742">SOS response</keyword>
<comment type="caution">
    <text evidence="12">The sequence shown here is derived from an EMBL/GenBank/DDBJ whole genome shotgun (WGS) entry which is preliminary data.</text>
</comment>
<dbReference type="Pfam" id="PF02151">
    <property type="entry name" value="UVR"/>
    <property type="match status" value="1"/>
</dbReference>
<dbReference type="InterPro" id="IPR035901">
    <property type="entry name" value="GIY-YIG_endonuc_sf"/>
</dbReference>
<evidence type="ECO:0000313" key="12">
    <source>
        <dbReference type="EMBL" id="MCY1076556.1"/>
    </source>
</evidence>
<dbReference type="PROSITE" id="PS50164">
    <property type="entry name" value="GIY_YIG"/>
    <property type="match status" value="1"/>
</dbReference>
<dbReference type="InterPro" id="IPR000305">
    <property type="entry name" value="GIY-YIG_endonuc"/>
</dbReference>
<keyword evidence="4 7" id="KW-0267">Excision nuclease</keyword>
<dbReference type="InterPro" id="IPR001943">
    <property type="entry name" value="UVR_dom"/>
</dbReference>
<dbReference type="Gene3D" id="1.10.150.20">
    <property type="entry name" value="5' to 3' exonuclease, C-terminal subdomain"/>
    <property type="match status" value="1"/>
</dbReference>
<dbReference type="InterPro" id="IPR047296">
    <property type="entry name" value="GIY-YIG_UvrC_Cho"/>
</dbReference>
<comment type="similarity">
    <text evidence="7">Belongs to the UvrC family.</text>
</comment>
<name>A0ABT4A4L1_9BACT</name>
<sequence>MDAKLEAKLESLPTEPGVYLMKDRRGEIIYVGKAVNLRNRVRSYFTRTGDTRAFVSLLDQFLGDIETVLVHNEKEALLLENELIKKHKPRFNVLLKDDKQYISLRLDRTQSYPRLEVVRRYEKDGARYFGPYSSASAIRETLRIINRYFHLRTCTDHVLANRKRPCLLHQIGRCPAPCVYPVPEQEYRKSVDEVVLFLEGKAGELVDGLRARMKQASSELKFEEAARIRDQLLAIERSLERQKVATTDFKDQDVFASHREGDRLLVYVLYVRQGRLNGGQAFPLGSQEFPDEELLPSFVNLYYDQGNFVPEEVLLPLDVEEREGLEALLSERKGERVRVMVPKRGEKRDLVDMAQKNAEQAVIERRRTKDETEVVLRRLQERLHLRNLPRRMECFDISHFQGSSIVASQVAATDGEIDKSRYRRYRIKTLEKQDDFASMHEVISRRLKRGQEEGDLPDLLVIDGGKGQLASALAAAKDLGVEGVDIISLAKSRDLEVHDRDEESNRSPERVFIPHRKDPIVLRQNSAELYLLARLRDEAHRFAITFQQKSMRKGNFHSVLEDIPGVGETRKKLMLRHFGSLKRVREATIEELAEVLGPTVAERVHAALHGHPEEDSEDPIREASLADAGALVDEKSEEGSPPGSP</sequence>
<dbReference type="InterPro" id="IPR036876">
    <property type="entry name" value="UVR_dom_sf"/>
</dbReference>
<dbReference type="InterPro" id="IPR004791">
    <property type="entry name" value="UvrC"/>
</dbReference>
<dbReference type="Pfam" id="PF01541">
    <property type="entry name" value="GIY-YIG"/>
    <property type="match status" value="1"/>
</dbReference>
<feature type="compositionally biased region" description="Basic and acidic residues" evidence="8">
    <location>
        <begin position="609"/>
        <end position="621"/>
    </location>
</feature>
<keyword evidence="5 7" id="KW-0234">DNA repair</keyword>
<evidence type="ECO:0000256" key="3">
    <source>
        <dbReference type="ARBA" id="ARBA00022769"/>
    </source>
</evidence>
<evidence type="ECO:0000256" key="1">
    <source>
        <dbReference type="ARBA" id="ARBA00022490"/>
    </source>
</evidence>
<dbReference type="SUPFAM" id="SSF82771">
    <property type="entry name" value="GIY-YIG endonuclease"/>
    <property type="match status" value="1"/>
</dbReference>
<evidence type="ECO:0000256" key="2">
    <source>
        <dbReference type="ARBA" id="ARBA00022763"/>
    </source>
</evidence>
<dbReference type="Gene3D" id="3.30.420.340">
    <property type="entry name" value="UvrC, RNAse H endonuclease domain"/>
    <property type="match status" value="1"/>
</dbReference>
<gene>
    <name evidence="7 12" type="primary">uvrC</name>
    <name evidence="12" type="ORF">OV287_18930</name>
</gene>
<keyword evidence="13" id="KW-1185">Reference proteome</keyword>
<dbReference type="RefSeq" id="WP_267535436.1">
    <property type="nucleotide sequence ID" value="NZ_JAPNKA010000001.1"/>
</dbReference>
<feature type="region of interest" description="Disordered" evidence="8">
    <location>
        <begin position="609"/>
        <end position="645"/>
    </location>
</feature>
<dbReference type="NCBIfam" id="NF001824">
    <property type="entry name" value="PRK00558.1-5"/>
    <property type="match status" value="1"/>
</dbReference>
<dbReference type="EMBL" id="JAPNKA010000001">
    <property type="protein sequence ID" value="MCY1076556.1"/>
    <property type="molecule type" value="Genomic_DNA"/>
</dbReference>
<dbReference type="InterPro" id="IPR010994">
    <property type="entry name" value="RuvA_2-like"/>
</dbReference>
<proteinExistence type="inferred from homology"/>
<evidence type="ECO:0000313" key="13">
    <source>
        <dbReference type="Proteomes" id="UP001207654"/>
    </source>
</evidence>
<dbReference type="PROSITE" id="PS50151">
    <property type="entry name" value="UVR"/>
    <property type="match status" value="1"/>
</dbReference>
<dbReference type="InterPro" id="IPR038476">
    <property type="entry name" value="UvrC_RNase_H_dom_sf"/>
</dbReference>
<dbReference type="PROSITE" id="PS50165">
    <property type="entry name" value="UVRC"/>
    <property type="match status" value="1"/>
</dbReference>
<dbReference type="InterPro" id="IPR001162">
    <property type="entry name" value="UvrC_RNase_H_dom"/>
</dbReference>
<dbReference type="Pfam" id="PF08459">
    <property type="entry name" value="UvrC_RNaseH_dom"/>
    <property type="match status" value="1"/>
</dbReference>
<dbReference type="NCBIfam" id="TIGR00194">
    <property type="entry name" value="uvrC"/>
    <property type="match status" value="1"/>
</dbReference>
<keyword evidence="3 7" id="KW-0228">DNA excision</keyword>
<dbReference type="Gene3D" id="3.40.1440.10">
    <property type="entry name" value="GIY-YIG endonuclease"/>
    <property type="match status" value="1"/>
</dbReference>
<feature type="domain" description="UVR" evidence="9">
    <location>
        <begin position="203"/>
        <end position="238"/>
    </location>
</feature>
<evidence type="ECO:0000256" key="5">
    <source>
        <dbReference type="ARBA" id="ARBA00023204"/>
    </source>
</evidence>
<feature type="domain" description="UvrC family homology region profile" evidence="11">
    <location>
        <begin position="266"/>
        <end position="472"/>
    </location>
</feature>
<evidence type="ECO:0000256" key="6">
    <source>
        <dbReference type="ARBA" id="ARBA00023236"/>
    </source>
</evidence>
<accession>A0ABT4A4L1</accession>
<dbReference type="CDD" id="cd10434">
    <property type="entry name" value="GIY-YIG_UvrC_Cho"/>
    <property type="match status" value="1"/>
</dbReference>
<dbReference type="Gene3D" id="4.10.860.10">
    <property type="entry name" value="UVR domain"/>
    <property type="match status" value="1"/>
</dbReference>
<dbReference type="PANTHER" id="PTHR30562:SF1">
    <property type="entry name" value="UVRABC SYSTEM PROTEIN C"/>
    <property type="match status" value="1"/>
</dbReference>
<evidence type="ECO:0000259" key="11">
    <source>
        <dbReference type="PROSITE" id="PS50165"/>
    </source>
</evidence>
<evidence type="ECO:0000256" key="8">
    <source>
        <dbReference type="SAM" id="MobiDB-lite"/>
    </source>
</evidence>
<protein>
    <recommendedName>
        <fullName evidence="7">UvrABC system protein C</fullName>
        <shortName evidence="7">Protein UvrC</shortName>
    </recommendedName>
    <alternativeName>
        <fullName evidence="7">Excinuclease ABC subunit C</fullName>
    </alternativeName>
</protein>
<dbReference type="Pfam" id="PF22920">
    <property type="entry name" value="UvrC_RNaseH"/>
    <property type="match status" value="1"/>
</dbReference>
<dbReference type="Proteomes" id="UP001207654">
    <property type="component" value="Unassembled WGS sequence"/>
</dbReference>
<dbReference type="SUPFAM" id="SSF47781">
    <property type="entry name" value="RuvA domain 2-like"/>
    <property type="match status" value="1"/>
</dbReference>
<comment type="subunit">
    <text evidence="7">Interacts with UvrB in an incision complex.</text>
</comment>
<organism evidence="12 13">
    <name type="scientific">Archangium lansingense</name>
    <dbReference type="NCBI Taxonomy" id="2995310"/>
    <lineage>
        <taxon>Bacteria</taxon>
        <taxon>Pseudomonadati</taxon>
        <taxon>Myxococcota</taxon>
        <taxon>Myxococcia</taxon>
        <taxon>Myxococcales</taxon>
        <taxon>Cystobacterineae</taxon>
        <taxon>Archangiaceae</taxon>
        <taxon>Archangium</taxon>
    </lineage>
</organism>